<dbReference type="AlphaFoldDB" id="A0A5C6GAR3"/>
<proteinExistence type="predicted"/>
<dbReference type="EMBL" id="SBHS01000009">
    <property type="protein sequence ID" value="TWU74832.1"/>
    <property type="molecule type" value="Genomic_DNA"/>
</dbReference>
<reference evidence="3" key="1">
    <citation type="submission" date="2018-12" db="EMBL/GenBank/DDBJ databases">
        <title>The complete genome of Metarhizium rileyi, a key fungal pathogen of Lepidoptera.</title>
        <authorList>
            <person name="Binneck E."/>
            <person name="Lastra C.C.L."/>
            <person name="Sosa-Gomez D.R."/>
        </authorList>
    </citation>
    <scope>NUCLEOTIDE SEQUENCE [LARGE SCALE GENOMIC DNA]</scope>
    <source>
        <strain evidence="3">Cep018-CH2</strain>
    </source>
</reference>
<evidence type="ECO:0000313" key="2">
    <source>
        <dbReference type="EMBL" id="TWU74832.1"/>
    </source>
</evidence>
<evidence type="ECO:0000256" key="1">
    <source>
        <dbReference type="SAM" id="MobiDB-lite"/>
    </source>
</evidence>
<gene>
    <name evidence="2" type="ORF">ED733_000103</name>
</gene>
<organism evidence="2 3">
    <name type="scientific">Metarhizium rileyi (strain RCEF 4871)</name>
    <name type="common">Nomuraea rileyi</name>
    <dbReference type="NCBI Taxonomy" id="1649241"/>
    <lineage>
        <taxon>Eukaryota</taxon>
        <taxon>Fungi</taxon>
        <taxon>Dikarya</taxon>
        <taxon>Ascomycota</taxon>
        <taxon>Pezizomycotina</taxon>
        <taxon>Sordariomycetes</taxon>
        <taxon>Hypocreomycetidae</taxon>
        <taxon>Hypocreales</taxon>
        <taxon>Clavicipitaceae</taxon>
        <taxon>Metarhizium</taxon>
    </lineage>
</organism>
<feature type="compositionally biased region" description="Acidic residues" evidence="1">
    <location>
        <begin position="66"/>
        <end position="80"/>
    </location>
</feature>
<protein>
    <submittedName>
        <fullName evidence="2">Uncharacterized protein</fullName>
    </submittedName>
</protein>
<feature type="compositionally biased region" description="Acidic residues" evidence="1">
    <location>
        <begin position="41"/>
        <end position="54"/>
    </location>
</feature>
<evidence type="ECO:0000313" key="3">
    <source>
        <dbReference type="Proteomes" id="UP000317257"/>
    </source>
</evidence>
<name>A0A5C6GAR3_METRR</name>
<accession>A0A5C6GAR3</accession>
<feature type="region of interest" description="Disordered" evidence="1">
    <location>
        <begin position="41"/>
        <end position="106"/>
    </location>
</feature>
<dbReference type="Proteomes" id="UP000317257">
    <property type="component" value="Unassembled WGS sequence"/>
</dbReference>
<sequence>MLFQSYTACRPAELVDGTKSRGKKDLILDDSDDENLSIELSDGSEEAEEFDSETGDPVFSDAYASDSDDTSDTEYNDAENDNYKGANILGNNLPRSGVSRVEEDSKPIRKHKALCYEDIVL</sequence>
<comment type="caution">
    <text evidence="2">The sequence shown here is derived from an EMBL/GenBank/DDBJ whole genome shotgun (WGS) entry which is preliminary data.</text>
</comment>